<keyword evidence="15" id="KW-0505">Motor protein</keyword>
<feature type="coiled-coil region" evidence="19">
    <location>
        <begin position="3285"/>
        <end position="3361"/>
    </location>
</feature>
<dbReference type="InterPro" id="IPR042228">
    <property type="entry name" value="Dynein_linker_3"/>
</dbReference>
<feature type="domain" description="Cytoplasmic dynein 2 heavy chain 1 AAA+ ATPase" evidence="29">
    <location>
        <begin position="2070"/>
        <end position="2158"/>
    </location>
</feature>
<dbReference type="FunFam" id="3.40.50.300:FF:001685">
    <property type="entry name" value="Dynein heavy chain, putative"/>
    <property type="match status" value="1"/>
</dbReference>
<feature type="coiled-coil region" evidence="19">
    <location>
        <begin position="2811"/>
        <end position="2845"/>
    </location>
</feature>
<evidence type="ECO:0000259" key="22">
    <source>
        <dbReference type="Pfam" id="PF08393"/>
    </source>
</evidence>
<dbReference type="InterPro" id="IPR027417">
    <property type="entry name" value="P-loop_NTPase"/>
</dbReference>
<dbReference type="InterPro" id="IPR043160">
    <property type="entry name" value="Dynein_C_barrel"/>
</dbReference>
<dbReference type="FunFam" id="1.20.920.20:FF:000002">
    <property type="entry name" value="Cytoplasmic dynein 1 heavy chain"/>
    <property type="match status" value="1"/>
</dbReference>
<feature type="domain" description="Dynein heavy chain ATP-binding dynein motor region" evidence="26">
    <location>
        <begin position="3120"/>
        <end position="3337"/>
    </location>
</feature>
<evidence type="ECO:0000256" key="18">
    <source>
        <dbReference type="ARBA" id="ARBA00023902"/>
    </source>
</evidence>
<dbReference type="InterPro" id="IPR035706">
    <property type="entry name" value="AAA_9"/>
</dbReference>
<dbReference type="Pfam" id="PF12780">
    <property type="entry name" value="AAA_8"/>
    <property type="match status" value="1"/>
</dbReference>
<dbReference type="Pfam" id="PF12775">
    <property type="entry name" value="AAA_7"/>
    <property type="match status" value="1"/>
</dbReference>
<evidence type="ECO:0000256" key="19">
    <source>
        <dbReference type="SAM" id="Coils"/>
    </source>
</evidence>
<evidence type="ECO:0000256" key="10">
    <source>
        <dbReference type="ARBA" id="ARBA00022840"/>
    </source>
</evidence>
<dbReference type="GO" id="GO:0045505">
    <property type="term" value="F:dynein intermediate chain binding"/>
    <property type="evidence" value="ECO:0007669"/>
    <property type="project" value="InterPro"/>
</dbReference>
<dbReference type="Pfam" id="PF12781">
    <property type="entry name" value="AAA_9"/>
    <property type="match status" value="1"/>
</dbReference>
<dbReference type="GO" id="GO:0060271">
    <property type="term" value="P:cilium assembly"/>
    <property type="evidence" value="ECO:0007669"/>
    <property type="project" value="UniProtKB-ARBA"/>
</dbReference>
<dbReference type="OMA" id="WCKERVS"/>
<dbReference type="InterPro" id="IPR035699">
    <property type="entry name" value="AAA_6"/>
</dbReference>
<proteinExistence type="inferred from homology"/>
<dbReference type="InterPro" id="IPR013602">
    <property type="entry name" value="Dynein_heavy_linker"/>
</dbReference>
<dbReference type="PANTHER" id="PTHR10676">
    <property type="entry name" value="DYNEIN HEAVY CHAIN FAMILY PROTEIN"/>
    <property type="match status" value="1"/>
</dbReference>
<dbReference type="Gene3D" id="1.20.920.20">
    <property type="match status" value="1"/>
</dbReference>
<feature type="domain" description="Dynein heavy chain AAA module D4" evidence="25">
    <location>
        <begin position="2513"/>
        <end position="2725"/>
    </location>
</feature>
<evidence type="ECO:0000259" key="30">
    <source>
        <dbReference type="Pfam" id="PF22597"/>
    </source>
</evidence>
<keyword evidence="17" id="KW-0966">Cell projection</keyword>
<protein>
    <recommendedName>
        <fullName evidence="18">Cytoplasmic dynein 2 heavy chain 1</fullName>
    </recommendedName>
</protein>
<keyword evidence="9" id="KW-0970">Cilium biogenesis/degradation</keyword>
<dbReference type="Pfam" id="PF18198">
    <property type="entry name" value="AAA_lid_11"/>
    <property type="match status" value="1"/>
</dbReference>
<evidence type="ECO:0000259" key="28">
    <source>
        <dbReference type="Pfam" id="PF18199"/>
    </source>
</evidence>
<evidence type="ECO:0000256" key="3">
    <source>
        <dbReference type="ARBA" id="ARBA00008887"/>
    </source>
</evidence>
<dbReference type="Pfam" id="PF21264">
    <property type="entry name" value="DYNC2H1_AAA_dom"/>
    <property type="match status" value="1"/>
</dbReference>
<dbReference type="Proteomes" id="UP000025227">
    <property type="component" value="Unplaced"/>
</dbReference>
<dbReference type="GO" id="GO:0008569">
    <property type="term" value="F:minus-end-directed microtubule motor activity"/>
    <property type="evidence" value="ECO:0007669"/>
    <property type="project" value="InterPro"/>
</dbReference>
<dbReference type="Gene3D" id="3.10.490.20">
    <property type="match status" value="1"/>
</dbReference>
<dbReference type="InterPro" id="IPR004273">
    <property type="entry name" value="Dynein_heavy_D6_P-loop"/>
</dbReference>
<keyword evidence="14" id="KW-0472">Membrane</keyword>
<dbReference type="Gene3D" id="6.10.140.1060">
    <property type="match status" value="1"/>
</dbReference>
<feature type="domain" description="Dynein heavy chain tail" evidence="21">
    <location>
        <begin position="171"/>
        <end position="635"/>
    </location>
</feature>
<dbReference type="InterPro" id="IPR024317">
    <property type="entry name" value="Dynein_heavy_chain_D4_dom"/>
</dbReference>
<dbReference type="Gene3D" id="1.20.920.30">
    <property type="match status" value="1"/>
</dbReference>
<feature type="domain" description="Dynein heavy chain C-terminal" evidence="28">
    <location>
        <begin position="3879"/>
        <end position="4146"/>
    </location>
</feature>
<evidence type="ECO:0000259" key="21">
    <source>
        <dbReference type="Pfam" id="PF08385"/>
    </source>
</evidence>
<dbReference type="GO" id="GO:0005874">
    <property type="term" value="C:microtubule"/>
    <property type="evidence" value="ECO:0007669"/>
    <property type="project" value="UniProtKB-KW"/>
</dbReference>
<evidence type="ECO:0000256" key="5">
    <source>
        <dbReference type="ARBA" id="ARBA00022475"/>
    </source>
</evidence>
<evidence type="ECO:0000256" key="12">
    <source>
        <dbReference type="ARBA" id="ARBA00023054"/>
    </source>
</evidence>
<dbReference type="InterPro" id="IPR042222">
    <property type="entry name" value="Dynein_2_N"/>
</dbReference>
<dbReference type="InterPro" id="IPR024743">
    <property type="entry name" value="Dynein_HC_stalk"/>
</dbReference>
<keyword evidence="5" id="KW-1003">Cell membrane</keyword>
<dbReference type="FunFam" id="3.40.50.300:FF:000071">
    <property type="entry name" value="Cytoplasmic dynein heavy chain 1"/>
    <property type="match status" value="1"/>
</dbReference>
<feature type="coiled-coil region" evidence="19">
    <location>
        <begin position="638"/>
        <end position="665"/>
    </location>
</feature>
<dbReference type="Pfam" id="PF12774">
    <property type="entry name" value="AAA_6"/>
    <property type="match status" value="1"/>
</dbReference>
<dbReference type="InterPro" id="IPR042219">
    <property type="entry name" value="AAA_lid_11_sf"/>
</dbReference>
<feature type="coiled-coil region" evidence="19">
    <location>
        <begin position="1051"/>
        <end position="1078"/>
    </location>
</feature>
<dbReference type="Gene3D" id="1.20.1270.280">
    <property type="match status" value="1"/>
</dbReference>
<dbReference type="GO" id="GO:0008104">
    <property type="term" value="P:intracellular protein localization"/>
    <property type="evidence" value="ECO:0007669"/>
    <property type="project" value="UniProtKB-ARBA"/>
</dbReference>
<dbReference type="PANTHER" id="PTHR10676:SF352">
    <property type="entry name" value="CYTOPLASMIC DYNEIN 2 HEAVY CHAIN 1"/>
    <property type="match status" value="1"/>
</dbReference>
<evidence type="ECO:0000259" key="27">
    <source>
        <dbReference type="Pfam" id="PF18198"/>
    </source>
</evidence>
<evidence type="ECO:0000256" key="8">
    <source>
        <dbReference type="ARBA" id="ARBA00022741"/>
    </source>
</evidence>
<dbReference type="Pfam" id="PF03028">
    <property type="entry name" value="Dynein_heavy"/>
    <property type="match status" value="1"/>
</dbReference>
<dbReference type="GO" id="GO:0050793">
    <property type="term" value="P:regulation of developmental process"/>
    <property type="evidence" value="ECO:0007669"/>
    <property type="project" value="UniProtKB-ARBA"/>
</dbReference>
<evidence type="ECO:0000256" key="6">
    <source>
        <dbReference type="ARBA" id="ARBA00022490"/>
    </source>
</evidence>
<dbReference type="Gene3D" id="1.10.8.720">
    <property type="entry name" value="Region D6 of dynein motor"/>
    <property type="match status" value="1"/>
</dbReference>
<feature type="domain" description="Dynein 2 heavy chain 1 cytoplasmic ATPase lid" evidence="30">
    <location>
        <begin position="2394"/>
        <end position="2443"/>
    </location>
</feature>
<evidence type="ECO:0000256" key="16">
    <source>
        <dbReference type="ARBA" id="ARBA00023212"/>
    </source>
</evidence>
<dbReference type="Pfam" id="PF18199">
    <property type="entry name" value="Dynein_C"/>
    <property type="match status" value="1"/>
</dbReference>
<evidence type="ECO:0000256" key="1">
    <source>
        <dbReference type="ARBA" id="ARBA00004245"/>
    </source>
</evidence>
<dbReference type="SUPFAM" id="SSF52540">
    <property type="entry name" value="P-loop containing nucleoside triphosphate hydrolases"/>
    <property type="match status" value="4"/>
</dbReference>
<evidence type="ECO:0000256" key="13">
    <source>
        <dbReference type="ARBA" id="ARBA00023069"/>
    </source>
</evidence>
<dbReference type="FunFam" id="1.10.8.710:FF:000001">
    <property type="entry name" value="Dynein axonemal heavy chain 2"/>
    <property type="match status" value="1"/>
</dbReference>
<keyword evidence="8" id="KW-0547">Nucleotide-binding</keyword>
<dbReference type="Gene3D" id="1.10.8.710">
    <property type="match status" value="1"/>
</dbReference>
<dbReference type="Pfam" id="PF22597">
    <property type="entry name" value="DYN_lid"/>
    <property type="match status" value="1"/>
</dbReference>
<keyword evidence="4" id="KW-0217">Developmental protein</keyword>
<evidence type="ECO:0000256" key="2">
    <source>
        <dbReference type="ARBA" id="ARBA00004522"/>
    </source>
</evidence>
<dbReference type="Pfam" id="PF08393">
    <property type="entry name" value="DHC_N2"/>
    <property type="match status" value="1"/>
</dbReference>
<accession>A0A7I4XTG7</accession>
<dbReference type="FunFam" id="1.20.140.100:FF:000002">
    <property type="entry name" value="Cytoplasmic dynein heavy chain 1"/>
    <property type="match status" value="1"/>
</dbReference>
<dbReference type="FunFam" id="3.20.180.20:FF:000002">
    <property type="entry name" value="Cytoplasmic dynein heavy chain 1"/>
    <property type="match status" value="1"/>
</dbReference>
<dbReference type="InterPro" id="IPR054354">
    <property type="entry name" value="DYNC2H1-like_lid"/>
</dbReference>
<evidence type="ECO:0000313" key="31">
    <source>
        <dbReference type="Proteomes" id="UP000025227"/>
    </source>
</evidence>
<evidence type="ECO:0000259" key="29">
    <source>
        <dbReference type="Pfam" id="PF21264"/>
    </source>
</evidence>
<dbReference type="InterPro" id="IPR013594">
    <property type="entry name" value="Dynein_heavy_tail"/>
</dbReference>
<dbReference type="GO" id="GO:0005524">
    <property type="term" value="F:ATP binding"/>
    <property type="evidence" value="ECO:0007669"/>
    <property type="project" value="UniProtKB-KW"/>
</dbReference>
<dbReference type="Gene3D" id="1.10.8.1220">
    <property type="match status" value="1"/>
</dbReference>
<keyword evidence="12 19" id="KW-0175">Coiled coil</keyword>
<evidence type="ECO:0000256" key="17">
    <source>
        <dbReference type="ARBA" id="ARBA00023273"/>
    </source>
</evidence>
<dbReference type="Gene3D" id="1.20.140.100">
    <property type="entry name" value="Dynein heavy chain, N-terminal domain 2"/>
    <property type="match status" value="1"/>
</dbReference>
<dbReference type="Gene3D" id="1.20.58.1120">
    <property type="match status" value="1"/>
</dbReference>
<dbReference type="InterPro" id="IPR026983">
    <property type="entry name" value="DHC"/>
</dbReference>
<evidence type="ECO:0000259" key="26">
    <source>
        <dbReference type="Pfam" id="PF12781"/>
    </source>
</evidence>
<evidence type="ECO:0000313" key="32">
    <source>
        <dbReference type="WBParaSite" id="HCON_00009080-00001"/>
    </source>
</evidence>
<dbReference type="WBParaSite" id="HCON_00009080-00001">
    <property type="protein sequence ID" value="HCON_00009080-00001"/>
    <property type="gene ID" value="HCON_00009080"/>
</dbReference>
<comment type="similarity">
    <text evidence="3">Belongs to the dynein heavy chain family.</text>
</comment>
<keyword evidence="10" id="KW-0067">ATP-binding</keyword>
<keyword evidence="31" id="KW-1185">Reference proteome</keyword>
<dbReference type="OrthoDB" id="5593012at2759"/>
<dbReference type="InterPro" id="IPR049400">
    <property type="entry name" value="DYNC2H1_AAA_dom"/>
</dbReference>
<sequence>MSKDDEKDVRRTYLLRVASHILGLNIVEEKLRQLQPIETFCDTNAMLLIVSLTEQRGIELSNMMKSSTLPRVVFYKTRPTVLTTENYKAMVNVMSMIGASNEVFLKSVQNVFSKDIAESLQTTSNKHLLSLVSELEENLLATVDSGKDRGEGGVVSLADEIRVWKSRSGTAAQQYNEAFEPLQIIIDTIEDRPVDELIGLVEAFEDTCDALWNSQPPYPESRMRSLIQCMASYLCEQVTAKIDGEKLWKEPEVIEQLNAGIAACTQWDLSVQLMTGQTWKRQAEDAWKGDPVDMKYLQGFKKRLEEVLSLKQLGPQIGLLLNERGVEAEVEKTIETAMRNTAVLAYNPFTEHNWKSKVLVAERALDPIIDRTIPILKSRLQPNKLESNHLTADLEKYKNFLCRTKIKEKLQNEREVLLAQLSSKIADKEREIVSRMASYSEQGRFLTEIAAKVVWIRQQSNKLEKMHSLCSALLDDLSSYSILSSRMTSFMEKLKQAEQENYDQWCRETIQAIDDPTDSIALETKGKIMVLEQKRGTLNVNYSDRLLRLLKEVRQLASLGLNIPSKIINCVNQGEKFYRYGVVLKQIAHFYNTIDQQMLPCQQALMLDEAIAFERLVIPKKNEESAITRVTWEDPKQLEDFIAKLQAASDKLSNHNRRLRNVHTEIVQMVLELVNLDVLKEVNKWKEILSRIRSKISEEELVHGATKANLQPWQLHWNWQLYKALQLQYQWGLESLHTQIPLIHTQLVFVQQKLQLRPPIEEIRAKYYKEMRKLLSIPEKFKGVLEGEQMSKFFAAMLGKNADRFPSVYEKAEQLMRAVERVDVQFADWLVLAQVDLEQLIEEKLTKASDWEMQLKLLKTKGREAEKLPNEIRLECIVVSTAGAKSAIDELLQRLFDTLTWTLRLSINTKLQAIQQFLTQAINVLSSRPQSVDEVAEANARHTEYNRTNKELKASWAVLNEQHTLLRSVAGSGVDQMSSLTDQWEKFELMLDSHQMMIKEQVEVLKSNVDVRVKALNDESEKLLARWNQFKPKSDALQGDRQAMLKANEFIKEKRLEYDELTAKREKLEKESDQFDLKKPEFFVLDELGADIQEYENNWVIYEEFNTELQTLADEEWIVFRSKTYLFDELLQKWMEKLKSAQQTHMGVRLLKEIDTFKEFSGCLKFCRGEMLSTDHWLEMFRLLQLPRGTTLEKLRFGDLISVAPNVIQNVEQLKALNAKAQGEVTIREAIQELEMWAAQAEFSFSDYKHSNGSNMKVIRDWKESINSVKDSQALLQSLKNSPFYAQFSDKTNVWETRLSDLDVYLPQMNDIQRKWIYLEPIFGRGALPAEASRFARVDSEFRLILADVVRDARLVSLCSRHSLKKSLEQIIDQLNRCQKALNQFLEEKRSAFPRFYFLGDDDLLEILGQSTNATVIQSHLKKLFQGIDKVVFGANNETISAMLSVQGEHVPLSRPVRVVPQVEIWLQNLSDEMRSTLKKLSVEAIREENVDPARYPSQVLCLAEQVRFCRDCEQALDGSRDFAKLKASLQEQLKTYTNTKVNDVVLDLKLKALILDLIHHIDVVDQLISNKASSSQCWTWQRQLRFYLVGDGVVARQVNSEFNYTYEYQGNTPKLVHTPLTDKCYLTLTQAMYMGLGGNPYGPAGTGKTESVKALASLFGRQVLVFNCDEGIDVHSMSRIFVGIVQCGAWGCFDEFNRLDQTVLSAVSMQIQTIQDVIKSKSGTCVLGGKTASVDPNAAIFITLNPAGKGYGGRQKMPDNLKQLFRPVVMSVPDNDVIAETILYSEGFTDAKNLARKIVTIFKLSKEMLSAQQHYDWGLRALKVVLRGCGDIRAAKPEANETETVVQALLLNTLSKLTFADSKRFSVLIDDVFSTVNKEMTTFGDLVEPLKQASEEMNIELTSKQLQKVFQLHEQLRQRIGVVVVGPTGAGKSTIWRVLRRAQLLAGVALHTVSFNPKAMNRTKLLGHMDIDTREWSDGILTMAAREVIKDTSVHQWIIFDGDIDPEWVEALNSVLDDNRLLTMPSGERIQFGSNVNFLFETDSLQFASPATVSRMGMIFISEEDVSAKEVVSQWIKSLSDSEHPDLPDWIDQHFYRCYDWCVSAGLANGIGKVAAIHNGLSHLRGSKSKLQFLVALYRGLSSVIDSEKKKDFAVNVVFESVPIPDGENPDLVYFDSRTDSLMRYQDDLGMGVKLDELKADTKPFILTAPAQSNKDTVLSWLKGSNRQPFVVVGPDGCGKEELMKHCFGEDNDSQLAIVHSSAQSGASAILQCLQQHCVQTSSATGRVLRPKDKPLLILYLKNINLPAPDKYGTNEMLAFLHQLLTYHGYFDDHLDWIGLENVQIVASMAPLATQSSIPPRLMSLMRTITIGYPTEQNLNAIYSAYLMPILEACHYIFTPRDLTKWTIGTMRHELTDESKVIEVVAFESRRIFKDKLATEEHAVKFEELLAYVIPAAQRGRDQLYVTTGTVVPSHNIVGSPLVAHSKRDYQSILQKAVNRYEFEVANFPNALTDEMCELCARVDRALTAPGGSLLLAGRPGLGRADAIRLIANMHQMALFTPKITPSYGQKQFDLELKNTIQTAISNSEHVVFLVEDYKILQPSFLESINCLISSGEVPGLFTPQEMDSLSTALRDQASQDGFQGHMQQYFSHRVRTLLHVGLVLDTDSAEFELRIAANPAIFKQSNVIWQESWSRTAQAQMPQLMLQKKGMDVNEDTCQSFSYLETVLPIAVQSPYKFQRCIENYAAIYEKKKVVVAGRLERLKAGVHKLTEAREQVAIMQKKAAKKSKLLAEKQAAADEALKDISKSMTGAEDQKTSMQQLRAATEEENVKIAEKKKHIEEQLKDVEPLLKEARSAVGSIKSESLSEIRSLRAPPEAIRDILQAVLLFMGILDTSWEAMRKFLSKSSVKDEIINFDAHRITRDVHKKVTALVKSKEASFDPKNAKRASVAAAPLAAWVTANLQYSEILEKISPLEQEKNQLVSNLSKAEKQIEKLSKGLLSVDVKVAALKEKFEGLMKEATQIKIDLEKEQNTIKVAGTLVDRLAGEFSRWQAQMQSLSQEMDNVERCAIITAAFVTYLGGCSEKTRTEVLKSFQQNSSLPDFSPVTFCAMETEQLNWKNHGLPGDSLSVENTVVMFNSIQTPLVIDPTGRVAAFLHSFIDKSELLRAAQNDLFTQIEFGIRFGKTIIVDDVAEIDAAFVPLFRKELSSQGPRQVISFADKQIDYNPDFKLFLCTKNQHIVIPSSIRNVLSEVNFTTTKSGLTSQLLGLAIQIEKPELEERSSALARDAESKKMELEKLEQLLLQQLASSEENLLDNTVLLDSLNKSKENAETISKSIQESEKLHKELNEQRNAYLSLAEFASSLYFVFSDLHLHNHMYNFNVNTIISIFRKVVADCQDRTSSRIETQMRSLQLAVFYHISRALFKADRLMFALSFVHGTIPKMFQPKEWELFTGLIVDEPQSTVKEVAWIDNSRRSAVAKIQSNLPTLFNNLQLTDQGTWNEFSRAVDCENAVPAFVEQKITPFQKVLLIQAVRPDRLYSAMQNFVLKTLAIPSVNPPPFNLSDVLNESSNQEPVLLILAGGADPSQELEKLAATTIGLHNYTSISMGQGQEQATIDAIRRASTEGQWLCLQNVHLMLSIIPVIQKELATVTPHEKFRLWMTTEEENKFPAIMLQHSLKVTFEPPPGIRNNLLRTYSQIDDVRRSILTSQAIFVLAWLHALLQERRTFIPQAWTKFYEFSSADVRVARVLVESLIKESRADWEFIRGLLMYVVYGGRIENDFDSQVLESYLLTLFNSEKVTGRSGQTLAKGVELLAADNIKDFQQYIASSIPSEDQPNLFGLPMNIRFSWQLTEAEDTIARMRIAGTTLGGNERSRWADACNPILQLWKKLCQGGDLHNRQIVAPKESSDPMTEMMSLEFIHAVRLVQRIHASLSLVMKTIRGTVTPDKSTLEVIKSLQLHQTPDTWQDHWSGPRDPAEYLANLIYKAKSVQELVSNPEQSDFLKKPVDFSKLFRPGRLLNALRQVTARASGCTMDMLRLSSAWNATSFASDISIQVQGILLQGALFDGQLRDTVLSSPPVTNAPQLTLGWTKIDSPKQYKENETVAVPLYTDVTRSEYIATVMMPCSDVHKWNIAAVALFLK</sequence>
<dbReference type="Gene3D" id="3.40.50.300">
    <property type="entry name" value="P-loop containing nucleotide triphosphate hydrolases"/>
    <property type="match status" value="6"/>
</dbReference>
<dbReference type="GO" id="GO:0005868">
    <property type="term" value="C:cytoplasmic dynein complex"/>
    <property type="evidence" value="ECO:0007669"/>
    <property type="project" value="TreeGrafter"/>
</dbReference>
<evidence type="ECO:0000256" key="15">
    <source>
        <dbReference type="ARBA" id="ARBA00023175"/>
    </source>
</evidence>
<evidence type="ECO:0000259" key="25">
    <source>
        <dbReference type="Pfam" id="PF12780"/>
    </source>
</evidence>
<keyword evidence="6" id="KW-0963">Cytoplasm</keyword>
<evidence type="ECO:0000256" key="4">
    <source>
        <dbReference type="ARBA" id="ARBA00022473"/>
    </source>
</evidence>
<feature type="domain" description="Dynein heavy chain region D6 P-loop" evidence="20">
    <location>
        <begin position="3575"/>
        <end position="3685"/>
    </location>
</feature>
<keyword evidence="7" id="KW-0493">Microtubule</keyword>
<comment type="subcellular location">
    <subcellularLocation>
        <location evidence="2">Cell projection</location>
        <location evidence="2">Cilium membrane</location>
        <topology evidence="2">Peripheral membrane protein</topology>
        <orientation evidence="2">Cytoplasmic side</orientation>
    </subcellularLocation>
    <subcellularLocation>
        <location evidence="1">Cytoplasm</location>
        <location evidence="1">Cytoskeleton</location>
    </subcellularLocation>
</comment>
<name>A0A7I4XTG7_HAECO</name>
<dbReference type="GO" id="GO:0060170">
    <property type="term" value="C:ciliary membrane"/>
    <property type="evidence" value="ECO:0007669"/>
    <property type="project" value="UniProtKB-SubCell"/>
</dbReference>
<dbReference type="GO" id="GO:0060294">
    <property type="term" value="P:cilium movement involved in cell motility"/>
    <property type="evidence" value="ECO:0007669"/>
    <property type="project" value="TreeGrafter"/>
</dbReference>
<feature type="domain" description="Dynein heavy chain AAA lid" evidence="27">
    <location>
        <begin position="3714"/>
        <end position="3849"/>
    </location>
</feature>
<reference evidence="32" key="1">
    <citation type="submission" date="2020-12" db="UniProtKB">
        <authorList>
            <consortium name="WormBaseParasite"/>
        </authorList>
    </citation>
    <scope>IDENTIFICATION</scope>
    <source>
        <strain evidence="32">MHco3</strain>
    </source>
</reference>
<keyword evidence="11" id="KW-0243">Dynein</keyword>
<dbReference type="Pfam" id="PF08385">
    <property type="entry name" value="DHC_N1"/>
    <property type="match status" value="1"/>
</dbReference>
<dbReference type="InterPro" id="IPR041658">
    <property type="entry name" value="AAA_lid_11"/>
</dbReference>
<organism evidence="31 32">
    <name type="scientific">Haemonchus contortus</name>
    <name type="common">Barber pole worm</name>
    <dbReference type="NCBI Taxonomy" id="6289"/>
    <lineage>
        <taxon>Eukaryota</taxon>
        <taxon>Metazoa</taxon>
        <taxon>Ecdysozoa</taxon>
        <taxon>Nematoda</taxon>
        <taxon>Chromadorea</taxon>
        <taxon>Rhabditida</taxon>
        <taxon>Rhabditina</taxon>
        <taxon>Rhabditomorpha</taxon>
        <taxon>Strongyloidea</taxon>
        <taxon>Trichostrongylidae</taxon>
        <taxon>Haemonchus</taxon>
    </lineage>
</organism>
<feature type="domain" description="Dynein heavy chain hydrolytic ATP-binding dynein motor region" evidence="23">
    <location>
        <begin position="1605"/>
        <end position="1934"/>
    </location>
</feature>
<dbReference type="Pfam" id="PF12777">
    <property type="entry name" value="MT"/>
    <property type="match status" value="1"/>
</dbReference>
<keyword evidence="13" id="KW-0969">Cilium</keyword>
<dbReference type="GO" id="GO:0051959">
    <property type="term" value="F:dynein light intermediate chain binding"/>
    <property type="evidence" value="ECO:0007669"/>
    <property type="project" value="InterPro"/>
</dbReference>
<dbReference type="InterPro" id="IPR043157">
    <property type="entry name" value="Dynein_AAA1S"/>
</dbReference>
<dbReference type="GO" id="GO:0097729">
    <property type="term" value="C:9+2 motile cilium"/>
    <property type="evidence" value="ECO:0007669"/>
    <property type="project" value="TreeGrafter"/>
</dbReference>
<evidence type="ECO:0000256" key="7">
    <source>
        <dbReference type="ARBA" id="ARBA00022701"/>
    </source>
</evidence>
<feature type="domain" description="Dynein heavy chain linker" evidence="22">
    <location>
        <begin position="1085"/>
        <end position="1482"/>
    </location>
</feature>
<dbReference type="Gene3D" id="3.20.180.20">
    <property type="entry name" value="Dynein heavy chain, N-terminal domain 2"/>
    <property type="match status" value="1"/>
</dbReference>
<dbReference type="GO" id="GO:0035721">
    <property type="term" value="P:intraciliary retrograde transport"/>
    <property type="evidence" value="ECO:0007669"/>
    <property type="project" value="TreeGrafter"/>
</dbReference>
<evidence type="ECO:0000259" key="24">
    <source>
        <dbReference type="Pfam" id="PF12777"/>
    </source>
</evidence>
<evidence type="ECO:0000256" key="14">
    <source>
        <dbReference type="ARBA" id="ARBA00023136"/>
    </source>
</evidence>
<dbReference type="InterPro" id="IPR041228">
    <property type="entry name" value="Dynein_C"/>
</dbReference>
<keyword evidence="16" id="KW-0206">Cytoskeleton</keyword>
<feature type="coiled-coil region" evidence="19">
    <location>
        <begin position="2974"/>
        <end position="3071"/>
    </location>
</feature>
<evidence type="ECO:0000256" key="11">
    <source>
        <dbReference type="ARBA" id="ARBA00023017"/>
    </source>
</evidence>
<dbReference type="GO" id="GO:0005930">
    <property type="term" value="C:axoneme"/>
    <property type="evidence" value="ECO:0007669"/>
    <property type="project" value="TreeGrafter"/>
</dbReference>
<evidence type="ECO:0000259" key="20">
    <source>
        <dbReference type="Pfam" id="PF03028"/>
    </source>
</evidence>
<evidence type="ECO:0000256" key="9">
    <source>
        <dbReference type="ARBA" id="ARBA00022794"/>
    </source>
</evidence>
<feature type="domain" description="Dynein heavy chain coiled coil stalk" evidence="24">
    <location>
        <begin position="2763"/>
        <end position="3097"/>
    </location>
</feature>
<evidence type="ECO:0000259" key="23">
    <source>
        <dbReference type="Pfam" id="PF12774"/>
    </source>
</evidence>